<evidence type="ECO:0000313" key="3">
    <source>
        <dbReference type="Proteomes" id="UP000295673"/>
    </source>
</evidence>
<keyword evidence="3" id="KW-1185">Reference proteome</keyword>
<name>A0A4V2Q435_9RHOB</name>
<dbReference type="Proteomes" id="UP000295673">
    <property type="component" value="Unassembled WGS sequence"/>
</dbReference>
<feature type="compositionally biased region" description="Acidic residues" evidence="1">
    <location>
        <begin position="99"/>
        <end position="111"/>
    </location>
</feature>
<sequence length="111" mass="12244">MAGHHRSNSVKAGRQKPHQFVLKRLWAGTHEECYNAAIELPDLAGVPESFEGVGDTAGVAIDHLMQQVTEHGYGGQRFYMAGTFEAPTAEADRVPMTDPFDEPFEDEDVDI</sequence>
<comment type="caution">
    <text evidence="2">The sequence shown here is derived from an EMBL/GenBank/DDBJ whole genome shotgun (WGS) entry which is preliminary data.</text>
</comment>
<evidence type="ECO:0000256" key="1">
    <source>
        <dbReference type="SAM" id="MobiDB-lite"/>
    </source>
</evidence>
<dbReference type="EMBL" id="SMGR01000001">
    <property type="protein sequence ID" value="TCL09550.1"/>
    <property type="molecule type" value="Genomic_DNA"/>
</dbReference>
<evidence type="ECO:0000313" key="2">
    <source>
        <dbReference type="EMBL" id="TCL09550.1"/>
    </source>
</evidence>
<gene>
    <name evidence="2" type="ORF">BXY66_1601</name>
</gene>
<accession>A0A4V2Q435</accession>
<organism evidence="2 3">
    <name type="scientific">Shimia isoporae</name>
    <dbReference type="NCBI Taxonomy" id="647720"/>
    <lineage>
        <taxon>Bacteria</taxon>
        <taxon>Pseudomonadati</taxon>
        <taxon>Pseudomonadota</taxon>
        <taxon>Alphaproteobacteria</taxon>
        <taxon>Rhodobacterales</taxon>
        <taxon>Roseobacteraceae</taxon>
    </lineage>
</organism>
<dbReference type="AlphaFoldDB" id="A0A4V2Q435"/>
<reference evidence="2 3" key="1">
    <citation type="submission" date="2019-03" db="EMBL/GenBank/DDBJ databases">
        <title>Genomic Encyclopedia of Archaeal and Bacterial Type Strains, Phase II (KMG-II): from individual species to whole genera.</title>
        <authorList>
            <person name="Goeker M."/>
        </authorList>
    </citation>
    <scope>NUCLEOTIDE SEQUENCE [LARGE SCALE GENOMIC DNA]</scope>
    <source>
        <strain evidence="2 3">DSM 26433</strain>
    </source>
</reference>
<dbReference type="RefSeq" id="WP_132859582.1">
    <property type="nucleotide sequence ID" value="NZ_SMGR01000001.1"/>
</dbReference>
<feature type="region of interest" description="Disordered" evidence="1">
    <location>
        <begin position="89"/>
        <end position="111"/>
    </location>
</feature>
<protein>
    <submittedName>
        <fullName evidence="2">Uncharacterized protein</fullName>
    </submittedName>
</protein>
<proteinExistence type="predicted"/>